<feature type="transmembrane region" description="Helical" evidence="7">
    <location>
        <begin position="36"/>
        <end position="54"/>
    </location>
</feature>
<evidence type="ECO:0000313" key="9">
    <source>
        <dbReference type="EMBL" id="MDR6841230.1"/>
    </source>
</evidence>
<evidence type="ECO:0000256" key="7">
    <source>
        <dbReference type="SAM" id="Phobius"/>
    </source>
</evidence>
<feature type="domain" description="Cardiolipin synthase N-terminal" evidence="8">
    <location>
        <begin position="16"/>
        <end position="54"/>
    </location>
</feature>
<dbReference type="InterPro" id="IPR027379">
    <property type="entry name" value="CLS_N"/>
</dbReference>
<evidence type="ECO:0000256" key="6">
    <source>
        <dbReference type="SAM" id="MobiDB-lite"/>
    </source>
</evidence>
<accession>A0ABU1RSF0</accession>
<evidence type="ECO:0000256" key="4">
    <source>
        <dbReference type="ARBA" id="ARBA00022989"/>
    </source>
</evidence>
<comment type="caution">
    <text evidence="9">The sequence shown here is derived from an EMBL/GenBank/DDBJ whole genome shotgun (WGS) entry which is preliminary data.</text>
</comment>
<evidence type="ECO:0000256" key="2">
    <source>
        <dbReference type="ARBA" id="ARBA00022475"/>
    </source>
</evidence>
<evidence type="ECO:0000256" key="5">
    <source>
        <dbReference type="ARBA" id="ARBA00023136"/>
    </source>
</evidence>
<proteinExistence type="predicted"/>
<evidence type="ECO:0000256" key="1">
    <source>
        <dbReference type="ARBA" id="ARBA00004651"/>
    </source>
</evidence>
<dbReference type="RefSeq" id="WP_310091837.1">
    <property type="nucleotide sequence ID" value="NZ_JAVDTT010000002.1"/>
</dbReference>
<reference evidence="9 10" key="1">
    <citation type="submission" date="2023-07" db="EMBL/GenBank/DDBJ databases">
        <title>Sorghum-associated microbial communities from plants grown in Nebraska, USA.</title>
        <authorList>
            <person name="Schachtman D."/>
        </authorList>
    </citation>
    <scope>NUCLEOTIDE SEQUENCE [LARGE SCALE GENOMIC DNA]</scope>
    <source>
        <strain evidence="9 10">BE107</strain>
    </source>
</reference>
<organism evidence="9 10">
    <name type="scientific">Pseudoxanthomonas sacheonensis</name>
    <dbReference type="NCBI Taxonomy" id="443615"/>
    <lineage>
        <taxon>Bacteria</taxon>
        <taxon>Pseudomonadati</taxon>
        <taxon>Pseudomonadota</taxon>
        <taxon>Gammaproteobacteria</taxon>
        <taxon>Lysobacterales</taxon>
        <taxon>Lysobacteraceae</taxon>
        <taxon>Pseudoxanthomonas</taxon>
    </lineage>
</organism>
<keyword evidence="2" id="KW-1003">Cell membrane</keyword>
<name>A0ABU1RSF0_9GAMM</name>
<dbReference type="Proteomes" id="UP001254759">
    <property type="component" value="Unassembled WGS sequence"/>
</dbReference>
<gene>
    <name evidence="9" type="ORF">J2W94_001515</name>
</gene>
<keyword evidence="5 7" id="KW-0472">Membrane</keyword>
<sequence length="112" mass="12338">MMDPFAVTVIVLPGALSAFFIYKLLSSKRSAFEKSVYCVVLLVPVVGPLLYLFLSEEVPPQPPLLRNNGPRGSYTDSMIAIQAVLEETARQKAEDSADETVPRNDEDAEPRP</sequence>
<keyword evidence="3 7" id="KW-0812">Transmembrane</keyword>
<evidence type="ECO:0000259" key="8">
    <source>
        <dbReference type="Pfam" id="PF13396"/>
    </source>
</evidence>
<keyword evidence="10" id="KW-1185">Reference proteome</keyword>
<dbReference type="EMBL" id="JAVDTT010000002">
    <property type="protein sequence ID" value="MDR6841230.1"/>
    <property type="molecule type" value="Genomic_DNA"/>
</dbReference>
<evidence type="ECO:0000313" key="10">
    <source>
        <dbReference type="Proteomes" id="UP001254759"/>
    </source>
</evidence>
<feature type="transmembrane region" description="Helical" evidence="7">
    <location>
        <begin position="6"/>
        <end position="24"/>
    </location>
</feature>
<dbReference type="Pfam" id="PF13396">
    <property type="entry name" value="PLDc_N"/>
    <property type="match status" value="1"/>
</dbReference>
<comment type="subcellular location">
    <subcellularLocation>
        <location evidence="1">Cell membrane</location>
        <topology evidence="1">Multi-pass membrane protein</topology>
    </subcellularLocation>
</comment>
<protein>
    <recommendedName>
        <fullName evidence="8">Cardiolipin synthase N-terminal domain-containing protein</fullName>
    </recommendedName>
</protein>
<feature type="region of interest" description="Disordered" evidence="6">
    <location>
        <begin position="89"/>
        <end position="112"/>
    </location>
</feature>
<keyword evidence="4 7" id="KW-1133">Transmembrane helix</keyword>
<evidence type="ECO:0000256" key="3">
    <source>
        <dbReference type="ARBA" id="ARBA00022692"/>
    </source>
</evidence>